<protein>
    <submittedName>
        <fullName evidence="1">Uncharacterized protein</fullName>
    </submittedName>
</protein>
<reference evidence="1 2" key="1">
    <citation type="submission" date="2016-03" db="EMBL/GenBank/DDBJ databases">
        <title>Acetic acid bacteria sequencing.</title>
        <authorList>
            <person name="Brandt J."/>
            <person name="Jakob F."/>
            <person name="Vogel R.F."/>
        </authorList>
    </citation>
    <scope>NUCLEOTIDE SEQUENCE [LARGE SCALE GENOMIC DNA]</scope>
    <source>
        <strain evidence="1 2">NBRC 101099</strain>
    </source>
</reference>
<dbReference type="OrthoDB" id="7226444at2"/>
<proteinExistence type="predicted"/>
<evidence type="ECO:0000313" key="2">
    <source>
        <dbReference type="Proteomes" id="UP000188604"/>
    </source>
</evidence>
<dbReference type="KEGG" id="nch:A0U93_08745"/>
<gene>
    <name evidence="1" type="ORF">A0U93_08745</name>
</gene>
<organism evidence="1 2">
    <name type="scientific">Neoasaia chiangmaiensis</name>
    <dbReference type="NCBI Taxonomy" id="320497"/>
    <lineage>
        <taxon>Bacteria</taxon>
        <taxon>Pseudomonadati</taxon>
        <taxon>Pseudomonadota</taxon>
        <taxon>Alphaproteobacteria</taxon>
        <taxon>Acetobacterales</taxon>
        <taxon>Acetobacteraceae</taxon>
        <taxon>Neoasaia</taxon>
    </lineage>
</organism>
<accession>A0A1U9KQE9</accession>
<dbReference type="STRING" id="320497.A0U93_08745"/>
<evidence type="ECO:0000313" key="1">
    <source>
        <dbReference type="EMBL" id="AQS88016.1"/>
    </source>
</evidence>
<sequence length="803" mass="82390">MKRQVSFAIATVVALALGSAHAAPGILAQATSAAQSLGRYAPMKPPGGLDLATPLGGATGPALQALVQTANNSAQLDANQNVTNPLLSTQAQINVNGSAYSQMASGDLSAIGGGYDASFIGGIAAQTLPGSPYGSGYAQPGHLQITGNPSGPFNAGCVLCLAEEPTVHPGMPISGQDFRGGFVSTHDAVQFEQVPTNAMARMILAVDHYTATAVVLKTALTAAQIAQIHSGMYIVTNSVPGGATQTAIGDASLNGALPSFQNYAGNVQSVSADGTTINVFGWAQEQQQGGAVPSTSSLDTVWDPATTSPVVYLGMPNKTFGQNTYLQYDGSRGGQGGSAATSLIHQMEWNEVDEIVNNTARDREVSVHGLTLTTNANSPTQLTNDSYHLYLAGGQQTYIRMSPQWWSVPIRSDQIFVNAPQGPALTAGATQVLTSFGQSTNTGGNTWAAHHMIRLMAWNTRNVADDGTSYTNITTNLGVGVDGTASTVPSQIQGHLEFTPAANPYGLSICSSGQSGATCSIQLDNYGNPNVIQQLNLTKGGWLNFADKYGNEGGWIQPPNGSDTTGATSVNEIDVHFPAANGLLNILGAARTYALSVSAAAYNPATTSGSTTTAASVSGQGTYQTWNQLHSGSANTEIINIAPGGVTGGFSFYAVNSGADPTTATALLSMSAQNARFSTDVFVGNGKAIHLPDGQGGDAYIYNAGNGTVGIGGGKLGLGAQASVSANGTQWSFAGPIAVPETEVSGPLQTLAQIKAATHYEGDEVWCHDCLNSGQATGKGTGRKVWRDSAGTWRTGDGAVAAN</sequence>
<dbReference type="RefSeq" id="WP_077807032.1">
    <property type="nucleotide sequence ID" value="NZ_BJXS01000007.1"/>
</dbReference>
<name>A0A1U9KQE9_9PROT</name>
<keyword evidence="2" id="KW-1185">Reference proteome</keyword>
<dbReference type="Proteomes" id="UP000188604">
    <property type="component" value="Chromosome"/>
</dbReference>
<dbReference type="EMBL" id="CP014691">
    <property type="protein sequence ID" value="AQS88016.1"/>
    <property type="molecule type" value="Genomic_DNA"/>
</dbReference>
<dbReference type="AlphaFoldDB" id="A0A1U9KQE9"/>